<accession>A0A225W4E1</accession>
<evidence type="ECO:0000313" key="1">
    <source>
        <dbReference type="EMBL" id="OWZ12556.1"/>
    </source>
</evidence>
<dbReference type="EMBL" id="NBNE01001810">
    <property type="protein sequence ID" value="OWZ12556.1"/>
    <property type="molecule type" value="Genomic_DNA"/>
</dbReference>
<evidence type="ECO:0000313" key="2">
    <source>
        <dbReference type="Proteomes" id="UP000198211"/>
    </source>
</evidence>
<dbReference type="AlphaFoldDB" id="A0A225W4E1"/>
<keyword evidence="2" id="KW-1185">Reference proteome</keyword>
<reference evidence="2" key="1">
    <citation type="submission" date="2017-03" db="EMBL/GenBank/DDBJ databases">
        <title>Phytopthora megakarya and P. palmivora, two closely related causual agents of cacao black pod achieved similar genome size and gene model numbers by different mechanisms.</title>
        <authorList>
            <person name="Ali S."/>
            <person name="Shao J."/>
            <person name="Larry D.J."/>
            <person name="Kronmiller B."/>
            <person name="Shen D."/>
            <person name="Strem M.D."/>
            <person name="Melnick R.L."/>
            <person name="Guiltinan M.J."/>
            <person name="Tyler B.M."/>
            <person name="Meinhardt L.W."/>
            <person name="Bailey B.A."/>
        </authorList>
    </citation>
    <scope>NUCLEOTIDE SEQUENCE [LARGE SCALE GENOMIC DNA]</scope>
    <source>
        <strain evidence="2">zdho120</strain>
    </source>
</reference>
<gene>
    <name evidence="1" type="ORF">PHMEG_00014256</name>
</gene>
<organism evidence="1 2">
    <name type="scientific">Phytophthora megakarya</name>
    <dbReference type="NCBI Taxonomy" id="4795"/>
    <lineage>
        <taxon>Eukaryota</taxon>
        <taxon>Sar</taxon>
        <taxon>Stramenopiles</taxon>
        <taxon>Oomycota</taxon>
        <taxon>Peronosporomycetes</taxon>
        <taxon>Peronosporales</taxon>
        <taxon>Peronosporaceae</taxon>
        <taxon>Phytophthora</taxon>
    </lineage>
</organism>
<sequence>MKEEADMMALTRMNLTAEHVWKNIRDDFYPEGLMIGQYGLTREQVIQRVHRTRRSHFGADLHGVVEVPPLSLVPGTNLSFFQFYKSNMYDTTLERFFGWTRPALTKLLKYKCTILFLDGSFRCIPHPFYQCVIMMIFDNAMDLFVPVFSRYVRQKHKTRKCNVMYYVFA</sequence>
<protein>
    <submittedName>
        <fullName evidence="1">Uncharacterized protein</fullName>
    </submittedName>
</protein>
<dbReference type="OrthoDB" id="125134at2759"/>
<proteinExistence type="predicted"/>
<comment type="caution">
    <text evidence="1">The sequence shown here is derived from an EMBL/GenBank/DDBJ whole genome shotgun (WGS) entry which is preliminary data.</text>
</comment>
<dbReference type="Proteomes" id="UP000198211">
    <property type="component" value="Unassembled WGS sequence"/>
</dbReference>
<name>A0A225W4E1_9STRA</name>